<sequence length="224" mass="25651">MKYFLILILIVFPSLVLAQIRIGILPTEFKGRGVSFQFKENIENTIYNTLTVPSQIEIISLKERDFKKKKANVNYFLKSFIEIAKDKAKIELNLIEASSSKSFYSVKENINSSEISSKLVAHLEEIKKRLLSLETAPSFSYSEEKPFLSKINPFSMISVFLSRIFSKKEEFDIKVPVPPPPPPPGYIAKPYSPPYYPYTQTTPKVSPEIPSDKKTSSPSPWQWF</sequence>
<organism evidence="2">
    <name type="scientific">Thermodesulfobacterium geofontis</name>
    <dbReference type="NCBI Taxonomy" id="1295609"/>
    <lineage>
        <taxon>Bacteria</taxon>
        <taxon>Pseudomonadati</taxon>
        <taxon>Thermodesulfobacteriota</taxon>
        <taxon>Thermodesulfobacteria</taxon>
        <taxon>Thermodesulfobacteriales</taxon>
        <taxon>Thermodesulfobacteriaceae</taxon>
        <taxon>Thermodesulfobacterium</taxon>
    </lineage>
</organism>
<protein>
    <submittedName>
        <fullName evidence="2">Uncharacterized protein</fullName>
    </submittedName>
</protein>
<reference evidence="2" key="1">
    <citation type="journal article" date="2020" name="mSystems">
        <title>Genome- and Community-Level Interaction Insights into Carbon Utilization and Element Cycling Functions of Hydrothermarchaeota in Hydrothermal Sediment.</title>
        <authorList>
            <person name="Zhou Z."/>
            <person name="Liu Y."/>
            <person name="Xu W."/>
            <person name="Pan J."/>
            <person name="Luo Z.H."/>
            <person name="Li M."/>
        </authorList>
    </citation>
    <scope>NUCLEOTIDE SEQUENCE [LARGE SCALE GENOMIC DNA]</scope>
    <source>
        <strain evidence="2">SpSt-6</strain>
    </source>
</reference>
<comment type="caution">
    <text evidence="2">The sequence shown here is derived from an EMBL/GenBank/DDBJ whole genome shotgun (WGS) entry which is preliminary data.</text>
</comment>
<dbReference type="AlphaFoldDB" id="A0A7C4NRY5"/>
<dbReference type="EMBL" id="DSZN01000141">
    <property type="protein sequence ID" value="HGQ86398.1"/>
    <property type="molecule type" value="Genomic_DNA"/>
</dbReference>
<name>A0A7C4NRY5_9BACT</name>
<evidence type="ECO:0000256" key="1">
    <source>
        <dbReference type="SAM" id="MobiDB-lite"/>
    </source>
</evidence>
<accession>A0A7C4NRY5</accession>
<evidence type="ECO:0000313" key="2">
    <source>
        <dbReference type="EMBL" id="HGQ86398.1"/>
    </source>
</evidence>
<gene>
    <name evidence="2" type="ORF">ENT66_09090</name>
</gene>
<feature type="region of interest" description="Disordered" evidence="1">
    <location>
        <begin position="198"/>
        <end position="224"/>
    </location>
</feature>
<proteinExistence type="predicted"/>